<keyword evidence="1" id="KW-0472">Membrane</keyword>
<keyword evidence="1" id="KW-0812">Transmembrane</keyword>
<dbReference type="Proteomes" id="UP000037151">
    <property type="component" value="Unassembled WGS sequence"/>
</dbReference>
<evidence type="ECO:0000256" key="1">
    <source>
        <dbReference type="SAM" id="Phobius"/>
    </source>
</evidence>
<comment type="caution">
    <text evidence="2">The sequence shown here is derived from an EMBL/GenBank/DDBJ whole genome shotgun (WGS) entry which is preliminary data.</text>
</comment>
<proteinExistence type="predicted"/>
<dbReference type="AlphaFoldDB" id="A0A0L0K7X2"/>
<feature type="transmembrane region" description="Helical" evidence="1">
    <location>
        <begin position="337"/>
        <end position="362"/>
    </location>
</feature>
<organism evidence="2 3">
    <name type="scientific">Streptomyces acidiscabies</name>
    <dbReference type="NCBI Taxonomy" id="42234"/>
    <lineage>
        <taxon>Bacteria</taxon>
        <taxon>Bacillati</taxon>
        <taxon>Actinomycetota</taxon>
        <taxon>Actinomycetes</taxon>
        <taxon>Kitasatosporales</taxon>
        <taxon>Streptomycetaceae</taxon>
        <taxon>Streptomyces</taxon>
    </lineage>
</organism>
<keyword evidence="1" id="KW-1133">Transmembrane helix</keyword>
<dbReference type="EMBL" id="JPPY01000117">
    <property type="protein sequence ID" value="KND33961.1"/>
    <property type="molecule type" value="Genomic_DNA"/>
</dbReference>
<evidence type="ECO:0000313" key="3">
    <source>
        <dbReference type="Proteomes" id="UP000037151"/>
    </source>
</evidence>
<dbReference type="InterPro" id="IPR046203">
    <property type="entry name" value="DUF6236"/>
</dbReference>
<dbReference type="Pfam" id="PF19749">
    <property type="entry name" value="DUF6236"/>
    <property type="match status" value="1"/>
</dbReference>
<sequence>MGSMRQTGLYYPYVHVQNDDWMKTAALYWPQLARVVPRDYPIRDSETGKALADGLDFFVPVEPGAAPAAVEAPFLEVIREHAGTLRRYYAVREWQNESAVVAPSLRRTNLYVSDNHGNRHSDGRPGGYVAHLYWQEVSPVLREALIAEGLAINADRPTFEGRESYGTWISMDPMLAWVYKCALTDELARRNNLVPTTDQMAAHRESQDWDTERVRAVLLRGRQPRADQSVSAVLGELAVRMVLPADLANVSVGKVIELRQKHEAEFETFMDEVDSVAREMQEHLAEIEDREVLAARLRQLHRTRFERPLNDLKAAMKSLKIDVATGVLNVQTEAPAVLGAVGGFAAGGLPYASALGLAFGLAGYRRQISKQRDEALSSSPVSFLLQVEDGLQPTSVMRRMARRAPSAFGA</sequence>
<gene>
    <name evidence="2" type="ORF">IQ63_17820</name>
</gene>
<name>A0A0L0K7X2_9ACTN</name>
<protein>
    <submittedName>
        <fullName evidence="2">Uncharacterized protein</fullName>
    </submittedName>
</protein>
<evidence type="ECO:0000313" key="2">
    <source>
        <dbReference type="EMBL" id="KND33961.1"/>
    </source>
</evidence>
<dbReference type="PATRIC" id="fig|42234.21.peg.3672"/>
<reference evidence="3" key="1">
    <citation type="submission" date="2014-07" db="EMBL/GenBank/DDBJ databases">
        <title>Genome sequencing of plant-pathogenic Streptomyces species.</title>
        <authorList>
            <person name="Harrison J."/>
            <person name="Sapp M."/>
            <person name="Thwaites R."/>
            <person name="Studholme D.J."/>
        </authorList>
    </citation>
    <scope>NUCLEOTIDE SEQUENCE [LARGE SCALE GENOMIC DNA]</scope>
    <source>
        <strain evidence="3">NCPPB 4445</strain>
    </source>
</reference>
<accession>A0A0L0K7X2</accession>